<keyword evidence="2" id="KW-1185">Reference proteome</keyword>
<protein>
    <submittedName>
        <fullName evidence="1">Uncharacterized protein</fullName>
    </submittedName>
</protein>
<gene>
    <name evidence="1" type="ORF">JI435_409630</name>
</gene>
<accession>A0A7U2I035</accession>
<dbReference type="VEuPathDB" id="FungiDB:JI435_409630"/>
<evidence type="ECO:0000313" key="1">
    <source>
        <dbReference type="EMBL" id="QRC96794.1"/>
    </source>
</evidence>
<proteinExistence type="predicted"/>
<name>A0A7U2I035_PHANO</name>
<dbReference type="AlphaFoldDB" id="A0A7U2I035"/>
<dbReference type="Proteomes" id="UP000663193">
    <property type="component" value="Chromosome 6"/>
</dbReference>
<sequence>MTYQMDHADMAYLIAHGMLADAANQRENLSMASQSDSISAARMHALSHRPALMTTAQE</sequence>
<organism evidence="1 2">
    <name type="scientific">Phaeosphaeria nodorum (strain SN15 / ATCC MYA-4574 / FGSC 10173)</name>
    <name type="common">Glume blotch fungus</name>
    <name type="synonym">Parastagonospora nodorum</name>
    <dbReference type="NCBI Taxonomy" id="321614"/>
    <lineage>
        <taxon>Eukaryota</taxon>
        <taxon>Fungi</taxon>
        <taxon>Dikarya</taxon>
        <taxon>Ascomycota</taxon>
        <taxon>Pezizomycotina</taxon>
        <taxon>Dothideomycetes</taxon>
        <taxon>Pleosporomycetidae</taxon>
        <taxon>Pleosporales</taxon>
        <taxon>Pleosporineae</taxon>
        <taxon>Phaeosphaeriaceae</taxon>
        <taxon>Parastagonospora</taxon>
    </lineage>
</organism>
<evidence type="ECO:0000313" key="2">
    <source>
        <dbReference type="Proteomes" id="UP000663193"/>
    </source>
</evidence>
<reference evidence="2" key="1">
    <citation type="journal article" date="2021" name="BMC Genomics">
        <title>Chromosome-level genome assembly and manually-curated proteome of model necrotroph Parastagonospora nodorum Sn15 reveals a genome-wide trove of candidate effector homologs, and redundancy of virulence-related functions within an accessory chromosome.</title>
        <authorList>
            <person name="Bertazzoni S."/>
            <person name="Jones D.A.B."/>
            <person name="Phan H.T."/>
            <person name="Tan K.-C."/>
            <person name="Hane J.K."/>
        </authorList>
    </citation>
    <scope>NUCLEOTIDE SEQUENCE [LARGE SCALE GENOMIC DNA]</scope>
    <source>
        <strain evidence="2">SN15 / ATCC MYA-4574 / FGSC 10173)</strain>
    </source>
</reference>
<dbReference type="EMBL" id="CP069028">
    <property type="protein sequence ID" value="QRC96794.1"/>
    <property type="molecule type" value="Genomic_DNA"/>
</dbReference>